<protein>
    <submittedName>
        <fullName evidence="2">Uncharacterized protein</fullName>
    </submittedName>
</protein>
<evidence type="ECO:0000256" key="1">
    <source>
        <dbReference type="SAM" id="Phobius"/>
    </source>
</evidence>
<dbReference type="AlphaFoldDB" id="A0A151V4S0"/>
<sequence>MNTHSNYSSGSGGVDTNIYSPILADKQLDEEGLRSKEATYASDTHRRPRLWSITCVSSFLMGAIVAASILVTLAAMDVGTTAVQLLRGPKQVVCHCGVTAADGMAQGCVFDELELGWMRPECVDSELTREFSRAGPREDGGWHYETEIDGVVTAVNVSTLSTRVEPGRVIRFTYEQHVQHCIFEWRKQHRAAFLGTTLSLRRNYEDHIKHCGKMLLMKAGMNETRTRLVYPSQIAG</sequence>
<reference evidence="2 3" key="1">
    <citation type="journal article" date="2005" name="Nature">
        <title>The genome sequence of the rice blast fungus Magnaporthe grisea.</title>
        <authorList>
            <person name="Dean R.A."/>
            <person name="Talbot N.J."/>
            <person name="Ebbole D.J."/>
            <person name="Farman M.L."/>
            <person name="Mitchell T.K."/>
            <person name="Orbach M.J."/>
            <person name="Thon M."/>
            <person name="Kulkarni R."/>
            <person name="Xu J.R."/>
            <person name="Pan H."/>
            <person name="Read N.D."/>
            <person name="Lee Y.H."/>
            <person name="Carbone I."/>
            <person name="Brown D."/>
            <person name="Oh Y.Y."/>
            <person name="Donofrio N."/>
            <person name="Jeong J.S."/>
            <person name="Soanes D.M."/>
            <person name="Djonovic S."/>
            <person name="Kolomiets E."/>
            <person name="Rehmeyer C."/>
            <person name="Li W."/>
            <person name="Harding M."/>
            <person name="Kim S."/>
            <person name="Lebrun M.H."/>
            <person name="Bohnert H."/>
            <person name="Coughlan S."/>
            <person name="Butler J."/>
            <person name="Calvo S."/>
            <person name="Ma L.J."/>
            <person name="Nicol R."/>
            <person name="Purcell S."/>
            <person name="Nusbaum C."/>
            <person name="Galagan J.E."/>
            <person name="Birren B.W."/>
        </authorList>
    </citation>
    <scope>NUCLEOTIDE SEQUENCE [LARGE SCALE GENOMIC DNA]</scope>
    <source>
        <strain evidence="3">70-15 / ATCC MYA-4617 / FGSC 8958</strain>
    </source>
</reference>
<dbReference type="PANTHER" id="PTHR35896">
    <property type="entry name" value="IG-LIKE DOMAIN-CONTAINING PROTEIN"/>
    <property type="match status" value="1"/>
</dbReference>
<organism evidence="2 3">
    <name type="scientific">Pyricularia oryzae (strain 70-15 / ATCC MYA-4617 / FGSC 8958)</name>
    <name type="common">Rice blast fungus</name>
    <name type="synonym">Magnaporthe oryzae</name>
    <dbReference type="NCBI Taxonomy" id="242507"/>
    <lineage>
        <taxon>Eukaryota</taxon>
        <taxon>Fungi</taxon>
        <taxon>Dikarya</taxon>
        <taxon>Ascomycota</taxon>
        <taxon>Pezizomycotina</taxon>
        <taxon>Sordariomycetes</taxon>
        <taxon>Sordariomycetidae</taxon>
        <taxon>Magnaporthales</taxon>
        <taxon>Pyriculariaceae</taxon>
        <taxon>Pyricularia</taxon>
    </lineage>
</organism>
<keyword evidence="1" id="KW-1133">Transmembrane helix</keyword>
<gene>
    <name evidence="2" type="ORF">MGG_11011</name>
</gene>
<dbReference type="EMBL" id="JH165209">
    <property type="protein sequence ID" value="KYQ30577.1"/>
    <property type="molecule type" value="Genomic_DNA"/>
</dbReference>
<keyword evidence="1" id="KW-0472">Membrane</keyword>
<dbReference type="VEuPathDB" id="FungiDB:MGG_11011"/>
<keyword evidence="3" id="KW-1185">Reference proteome</keyword>
<dbReference type="GeneID" id="2675775"/>
<dbReference type="PANTHER" id="PTHR35896:SF3">
    <property type="entry name" value="MAJOR FACILITATOR SUPERFAMILY TRANSPORTER"/>
    <property type="match status" value="1"/>
</dbReference>
<evidence type="ECO:0000313" key="2">
    <source>
        <dbReference type="EMBL" id="KYQ30577.1"/>
    </source>
</evidence>
<evidence type="ECO:0000313" key="3">
    <source>
        <dbReference type="Proteomes" id="UP000009058"/>
    </source>
</evidence>
<dbReference type="Proteomes" id="UP000009058">
    <property type="component" value="Unassembled WGS sequence"/>
</dbReference>
<dbReference type="KEGG" id="mgr:MGG_11011"/>
<accession>A0A151V4S0</accession>
<name>A0A151V4S0_PYRO7</name>
<dbReference type="OrthoDB" id="3501153at2759"/>
<proteinExistence type="predicted"/>
<dbReference type="OMA" id="GHCGEML"/>
<dbReference type="InterPro" id="IPR053008">
    <property type="entry name" value="Phomopsin_biosynth_assoc"/>
</dbReference>
<keyword evidence="1" id="KW-0812">Transmembrane</keyword>
<dbReference type="eggNOG" id="ENOG502SR4X">
    <property type="taxonomic scope" value="Eukaryota"/>
</dbReference>
<dbReference type="RefSeq" id="XP_016846081.1">
    <property type="nucleotide sequence ID" value="XM_016990533.1"/>
</dbReference>
<feature type="transmembrane region" description="Helical" evidence="1">
    <location>
        <begin position="50"/>
        <end position="76"/>
    </location>
</feature>
<dbReference type="InParanoid" id="A0A151V4S0"/>